<keyword evidence="2 4" id="KW-0560">Oxidoreductase</keyword>
<dbReference type="AlphaFoldDB" id="A0A245ZJD1"/>
<dbReference type="OrthoDB" id="9808814at2"/>
<dbReference type="PANTHER" id="PTHR44196">
    <property type="entry name" value="DEHYDROGENASE/REDUCTASE SDR FAMILY MEMBER 7B"/>
    <property type="match status" value="1"/>
</dbReference>
<dbReference type="PIRSF" id="PIRSF000126">
    <property type="entry name" value="11-beta-HSD1"/>
    <property type="match status" value="1"/>
</dbReference>
<comment type="caution">
    <text evidence="4">The sequence shown here is derived from an EMBL/GenBank/DDBJ whole genome shotgun (WGS) entry which is preliminary data.</text>
</comment>
<gene>
    <name evidence="4" type="primary">actIII</name>
    <name evidence="4" type="ORF">SPMU_22570</name>
</gene>
<sequence>MSDTTGNPAARPFAVVTGGSNGIGLELARELGERGHDLLIAAEDEQHLRDAAAQLASGGARVETYAGDLGTAEAVEGLHRAIGGRPVDVLCVNAGIGLGGPFAETDLATELQMIDLNVRGAVHLTKLVLRDMTARDSGRILFTSSIAATMPDPFEAVYGATKVFLRWFGEALRNELKDTGITVTVLMPSVTETDFFHRADMDDTRAGQANKDDPAVVAKAGVDALMAGKDKVIPTLKNKVVGAIADVLPDKAAAQIHRGLSEPGSGR</sequence>
<dbReference type="PROSITE" id="PS00061">
    <property type="entry name" value="ADH_SHORT"/>
    <property type="match status" value="1"/>
</dbReference>
<dbReference type="GO" id="GO:0016491">
    <property type="term" value="F:oxidoreductase activity"/>
    <property type="evidence" value="ECO:0007669"/>
    <property type="project" value="UniProtKB-KW"/>
</dbReference>
<keyword evidence="5" id="KW-1185">Reference proteome</keyword>
<dbReference type="RefSeq" id="WP_088333936.1">
    <property type="nucleotide sequence ID" value="NZ_NBBJ01000003.1"/>
</dbReference>
<evidence type="ECO:0000313" key="5">
    <source>
        <dbReference type="Proteomes" id="UP000197783"/>
    </source>
</evidence>
<dbReference type="Proteomes" id="UP000197783">
    <property type="component" value="Unassembled WGS sequence"/>
</dbReference>
<dbReference type="InterPro" id="IPR002347">
    <property type="entry name" value="SDR_fam"/>
</dbReference>
<comment type="similarity">
    <text evidence="1">Belongs to the short-chain dehydrogenases/reductases (SDR) family.</text>
</comment>
<evidence type="ECO:0000259" key="3">
    <source>
        <dbReference type="SMART" id="SM00822"/>
    </source>
</evidence>
<dbReference type="SUPFAM" id="SSF51735">
    <property type="entry name" value="NAD(P)-binding Rossmann-fold domains"/>
    <property type="match status" value="1"/>
</dbReference>
<accession>A0A245ZJD1</accession>
<evidence type="ECO:0000256" key="2">
    <source>
        <dbReference type="ARBA" id="ARBA00023002"/>
    </source>
</evidence>
<dbReference type="PRINTS" id="PR00081">
    <property type="entry name" value="GDHRDH"/>
</dbReference>
<feature type="domain" description="Ketoreductase" evidence="3">
    <location>
        <begin position="14"/>
        <end position="193"/>
    </location>
</feature>
<reference evidence="4 5" key="1">
    <citation type="submission" date="2017-03" db="EMBL/GenBank/DDBJ databases">
        <title>Genome sequence of Sphingomonas mucosissima DSM 17494.</title>
        <authorList>
            <person name="Poehlein A."/>
            <person name="Wuebbeler J.H."/>
            <person name="Steinbuechel A."/>
            <person name="Daniel R."/>
        </authorList>
    </citation>
    <scope>NUCLEOTIDE SEQUENCE [LARGE SCALE GENOMIC DNA]</scope>
    <source>
        <strain evidence="4 5">DSM 17494</strain>
    </source>
</reference>
<dbReference type="Gene3D" id="3.40.50.720">
    <property type="entry name" value="NAD(P)-binding Rossmann-like Domain"/>
    <property type="match status" value="1"/>
</dbReference>
<dbReference type="InterPro" id="IPR057326">
    <property type="entry name" value="KR_dom"/>
</dbReference>
<dbReference type="EC" id="1.3.1.-" evidence="4"/>
<evidence type="ECO:0000256" key="1">
    <source>
        <dbReference type="ARBA" id="ARBA00006484"/>
    </source>
</evidence>
<dbReference type="SMART" id="SM00822">
    <property type="entry name" value="PKS_KR"/>
    <property type="match status" value="1"/>
</dbReference>
<dbReference type="CDD" id="cd05233">
    <property type="entry name" value="SDR_c"/>
    <property type="match status" value="1"/>
</dbReference>
<name>A0A245ZJD1_9SPHN</name>
<dbReference type="Pfam" id="PF00106">
    <property type="entry name" value="adh_short"/>
    <property type="match status" value="1"/>
</dbReference>
<dbReference type="PANTHER" id="PTHR44196:SF2">
    <property type="entry name" value="SHORT-CHAIN DEHYDROGENASE-RELATED"/>
    <property type="match status" value="1"/>
</dbReference>
<protein>
    <submittedName>
        <fullName evidence="4">Putative ketoacyl reductase</fullName>
        <ecNumber evidence="4">1.3.1.-</ecNumber>
    </submittedName>
</protein>
<organism evidence="4 5">
    <name type="scientific">Sphingomonas mucosissima</name>
    <dbReference type="NCBI Taxonomy" id="370959"/>
    <lineage>
        <taxon>Bacteria</taxon>
        <taxon>Pseudomonadati</taxon>
        <taxon>Pseudomonadota</taxon>
        <taxon>Alphaproteobacteria</taxon>
        <taxon>Sphingomonadales</taxon>
        <taxon>Sphingomonadaceae</taxon>
        <taxon>Sphingomonas</taxon>
    </lineage>
</organism>
<evidence type="ECO:0000313" key="4">
    <source>
        <dbReference type="EMBL" id="OWK29835.1"/>
    </source>
</evidence>
<dbReference type="GO" id="GO:0016020">
    <property type="term" value="C:membrane"/>
    <property type="evidence" value="ECO:0007669"/>
    <property type="project" value="TreeGrafter"/>
</dbReference>
<dbReference type="EMBL" id="NBBJ01000003">
    <property type="protein sequence ID" value="OWK29835.1"/>
    <property type="molecule type" value="Genomic_DNA"/>
</dbReference>
<dbReference type="InterPro" id="IPR036291">
    <property type="entry name" value="NAD(P)-bd_dom_sf"/>
</dbReference>
<dbReference type="InterPro" id="IPR020904">
    <property type="entry name" value="Sc_DH/Rdtase_CS"/>
</dbReference>
<proteinExistence type="inferred from homology"/>